<accession>A0A0D3B1S2</accession>
<sequence>MPYLRLISVDFVLSKNRGRSKAEHKPLTTRKQILRLFFFFFFFFLFILRRMVDSGHDNDIRCHHCAGPLTKTLETSEWTVSPFIRDSFSMIGSAVGGTASAFIGFNHVMPIVRKWIKGPMWLHFLVGAPPVIVLSSACAGLAGLSFSSPPWHCTDAGTARFILIPSSSPFISATAGRGESQNAQVYSIISISEPGAASQALSTAALMKSRWQKLGSICLDYKFKHHLAETMRPSVSINALQENSGILTDIPTENEILGISRGISEDIPRKPKIWVSSEFPRNIPTEFRGNINPSEYSEEIPTN</sequence>
<dbReference type="OMA" id="DNDIRCH"/>
<proteinExistence type="predicted"/>
<evidence type="ECO:0008006" key="4">
    <source>
        <dbReference type="Google" id="ProtNLM"/>
    </source>
</evidence>
<feature type="transmembrane region" description="Helical" evidence="1">
    <location>
        <begin position="33"/>
        <end position="52"/>
    </location>
</feature>
<dbReference type="STRING" id="109376.A0A0D3B1S2"/>
<dbReference type="eggNOG" id="ENOG502RZEA">
    <property type="taxonomic scope" value="Eukaryota"/>
</dbReference>
<feature type="transmembrane region" description="Helical" evidence="1">
    <location>
        <begin position="121"/>
        <end position="144"/>
    </location>
</feature>
<keyword evidence="1" id="KW-0812">Transmembrane</keyword>
<dbReference type="Gramene" id="Bo3g013040.1">
    <property type="protein sequence ID" value="Bo3g013040.1"/>
    <property type="gene ID" value="Bo3g013040"/>
</dbReference>
<reference evidence="2" key="2">
    <citation type="submission" date="2015-03" db="UniProtKB">
        <authorList>
            <consortium name="EnsemblPlants"/>
        </authorList>
    </citation>
    <scope>IDENTIFICATION</scope>
</reference>
<dbReference type="AlphaFoldDB" id="A0A0D3B1S2"/>
<reference evidence="2 3" key="1">
    <citation type="journal article" date="2014" name="Genome Biol.">
        <title>Transcriptome and methylome profiling reveals relics of genome dominance in the mesopolyploid Brassica oleracea.</title>
        <authorList>
            <person name="Parkin I.A."/>
            <person name="Koh C."/>
            <person name="Tang H."/>
            <person name="Robinson S.J."/>
            <person name="Kagale S."/>
            <person name="Clarke W.E."/>
            <person name="Town C.D."/>
            <person name="Nixon J."/>
            <person name="Krishnakumar V."/>
            <person name="Bidwell S.L."/>
            <person name="Denoeud F."/>
            <person name="Belcram H."/>
            <person name="Links M.G."/>
            <person name="Just J."/>
            <person name="Clarke C."/>
            <person name="Bender T."/>
            <person name="Huebert T."/>
            <person name="Mason A.S."/>
            <person name="Pires J.C."/>
            <person name="Barker G."/>
            <person name="Moore J."/>
            <person name="Walley P.G."/>
            <person name="Manoli S."/>
            <person name="Batley J."/>
            <person name="Edwards D."/>
            <person name="Nelson M.N."/>
            <person name="Wang X."/>
            <person name="Paterson A.H."/>
            <person name="King G."/>
            <person name="Bancroft I."/>
            <person name="Chalhoub B."/>
            <person name="Sharpe A.G."/>
        </authorList>
    </citation>
    <scope>NUCLEOTIDE SEQUENCE</scope>
    <source>
        <strain evidence="2 3">cv. TO1000</strain>
    </source>
</reference>
<dbReference type="EnsemblPlants" id="Bo3g013040.1">
    <property type="protein sequence ID" value="Bo3g013040.1"/>
    <property type="gene ID" value="Bo3g013040"/>
</dbReference>
<protein>
    <recommendedName>
        <fullName evidence="4">Transmembrane protein</fullName>
    </recommendedName>
</protein>
<dbReference type="HOGENOM" id="CLU_919344_0_0_1"/>
<name>A0A0D3B1S2_BRAOL</name>
<feature type="transmembrane region" description="Helical" evidence="1">
    <location>
        <begin position="88"/>
        <end position="109"/>
    </location>
</feature>
<evidence type="ECO:0000256" key="1">
    <source>
        <dbReference type="SAM" id="Phobius"/>
    </source>
</evidence>
<dbReference type="Proteomes" id="UP000032141">
    <property type="component" value="Chromosome C3"/>
</dbReference>
<organism evidence="2 3">
    <name type="scientific">Brassica oleracea var. oleracea</name>
    <dbReference type="NCBI Taxonomy" id="109376"/>
    <lineage>
        <taxon>Eukaryota</taxon>
        <taxon>Viridiplantae</taxon>
        <taxon>Streptophyta</taxon>
        <taxon>Embryophyta</taxon>
        <taxon>Tracheophyta</taxon>
        <taxon>Spermatophyta</taxon>
        <taxon>Magnoliopsida</taxon>
        <taxon>eudicotyledons</taxon>
        <taxon>Gunneridae</taxon>
        <taxon>Pentapetalae</taxon>
        <taxon>rosids</taxon>
        <taxon>malvids</taxon>
        <taxon>Brassicales</taxon>
        <taxon>Brassicaceae</taxon>
        <taxon>Brassiceae</taxon>
        <taxon>Brassica</taxon>
    </lineage>
</organism>
<keyword evidence="3" id="KW-1185">Reference proteome</keyword>
<keyword evidence="1" id="KW-1133">Transmembrane helix</keyword>
<dbReference type="PANTHER" id="PTHR34459:SF5">
    <property type="entry name" value="TRANSMEMBRANE PROTEIN"/>
    <property type="match status" value="1"/>
</dbReference>
<evidence type="ECO:0000313" key="3">
    <source>
        <dbReference type="Proteomes" id="UP000032141"/>
    </source>
</evidence>
<evidence type="ECO:0000313" key="2">
    <source>
        <dbReference type="EnsemblPlants" id="Bo3g013040.1"/>
    </source>
</evidence>
<keyword evidence="1" id="KW-0472">Membrane</keyword>
<dbReference type="PANTHER" id="PTHR34459">
    <property type="entry name" value="OS01G0264500 PROTEIN"/>
    <property type="match status" value="1"/>
</dbReference>